<protein>
    <submittedName>
        <fullName evidence="1">Uncharacterized protein</fullName>
    </submittedName>
</protein>
<dbReference type="AlphaFoldDB" id="A0A177EGZ8"/>
<comment type="caution">
    <text evidence="1">The sequence shown here is derived from an EMBL/GenBank/DDBJ whole genome shotgun (WGS) entry which is preliminary data.</text>
</comment>
<dbReference type="Proteomes" id="UP000185944">
    <property type="component" value="Unassembled WGS sequence"/>
</dbReference>
<keyword evidence="2" id="KW-1185">Reference proteome</keyword>
<dbReference type="OrthoDB" id="411415at2759"/>
<sequence length="709" mass="80430">MEGFEVRSLVGRKRRLGTPLILGILLVMRAAYVRCSVGTLERCAVFMPSDHAFIRQGMLLFQPGQGSYIESPYTPETLSFFERAGCPLKTITVGAQKHILTEQPGIMTLRLYNTGIRTIPGQLVSGMIFLNLTIIISALKISKLPPQFVAYMFLTAIKVLVAKELLIFWCEDEDPVLITLETEHAKIFVETLVLEGMNNASIGWILDHNDFSKCDLNLRIQHSSRVKSLMFIDRLKCRTLQSLGLRGLPNLKVLACRALENGCVLNDLSLYLYSEELVLPERVLLGIAGKSWSRLCVPKTVWDRLCNVTTNRFNIRTLSVQFNHYRHFENIQWFRPNNNARARPYVQNLNVILPLESTIENVEQIQNLLAWASDVFEGVLIIEIYGSVRGGGIFKDLVRSCFYIYAFPDLLSLMIGYIPCRLHYFNCPTSSIICVASEIYPDWVDGKINGMWDKYSVDRAKRLTQNRPTAFLRQENLPTRARGCPSCKSPFGTLSKTPTGSPVYICMVGLRENLMCNLCLARLLGYQELIHESAMCNMCDVFIRPTITKYLVEKTANGTYSLQVDKNNKAGMLMPFEDPEISRLSPQTSSNYGTTNSLEVPLQSTPNIAELQVLDALAWYNKHNDQKQRLMFETIYVPEANQKPELPTSSPTTLAGLQEVVEYYNRVTNCKYILLPITNSEFKHNPKNLLWYNPLQRSKDRHVPGPSSG</sequence>
<dbReference type="VEuPathDB" id="MicrosporidiaDB:NEDG_02145"/>
<reference evidence="1 2" key="1">
    <citation type="submission" date="2016-02" db="EMBL/GenBank/DDBJ databases">
        <title>Discovery of a natural microsporidian pathogen with a broad tissue tropism in Caenorhabditis elegans.</title>
        <authorList>
            <person name="Luallen R.J."/>
            <person name="Reinke A.W."/>
            <person name="Tong L."/>
            <person name="Botts M.R."/>
            <person name="Felix M.-A."/>
            <person name="Troemel E.R."/>
        </authorList>
    </citation>
    <scope>NUCLEOTIDE SEQUENCE [LARGE SCALE GENOMIC DNA]</scope>
    <source>
        <strain evidence="1 2">JUm2807</strain>
    </source>
</reference>
<evidence type="ECO:0000313" key="1">
    <source>
        <dbReference type="EMBL" id="OAG30751.1"/>
    </source>
</evidence>
<dbReference type="EMBL" id="LTDL01000025">
    <property type="protein sequence ID" value="OAG30751.1"/>
    <property type="molecule type" value="Genomic_DNA"/>
</dbReference>
<organism evidence="1 2">
    <name type="scientific">Nematocida displodere</name>
    <dbReference type="NCBI Taxonomy" id="1805483"/>
    <lineage>
        <taxon>Eukaryota</taxon>
        <taxon>Fungi</taxon>
        <taxon>Fungi incertae sedis</taxon>
        <taxon>Microsporidia</taxon>
        <taxon>Nematocida</taxon>
    </lineage>
</organism>
<dbReference type="RefSeq" id="XP_067544756.1">
    <property type="nucleotide sequence ID" value="XM_067689563.1"/>
</dbReference>
<evidence type="ECO:0000313" key="2">
    <source>
        <dbReference type="Proteomes" id="UP000185944"/>
    </source>
</evidence>
<gene>
    <name evidence="1" type="ORF">NEDG_02145</name>
</gene>
<dbReference type="GeneID" id="93648495"/>
<accession>A0A177EGZ8</accession>
<name>A0A177EGZ8_9MICR</name>
<proteinExistence type="predicted"/>